<feature type="chain" id="PRO_5045150312" evidence="5">
    <location>
        <begin position="23"/>
        <end position="201"/>
    </location>
</feature>
<reference evidence="6" key="1">
    <citation type="submission" date="2022-02" db="EMBL/GenBank/DDBJ databases">
        <title>Qipengyuania spongiae sp. nov., isolated from marine sponge.</title>
        <authorList>
            <person name="Li Z."/>
            <person name="Zhang M."/>
        </authorList>
    </citation>
    <scope>NUCLEOTIDE SEQUENCE</scope>
    <source>
        <strain evidence="6">PHS-Z21</strain>
    </source>
</reference>
<feature type="region of interest" description="Disordered" evidence="4">
    <location>
        <begin position="176"/>
        <end position="201"/>
    </location>
</feature>
<feature type="repeat" description="ANK" evidence="3">
    <location>
        <begin position="128"/>
        <end position="160"/>
    </location>
</feature>
<evidence type="ECO:0000256" key="1">
    <source>
        <dbReference type="ARBA" id="ARBA00022737"/>
    </source>
</evidence>
<dbReference type="PANTHER" id="PTHR24171">
    <property type="entry name" value="ANKYRIN REPEAT DOMAIN-CONTAINING PROTEIN 39-RELATED"/>
    <property type="match status" value="1"/>
</dbReference>
<dbReference type="InterPro" id="IPR002110">
    <property type="entry name" value="Ankyrin_rpt"/>
</dbReference>
<protein>
    <submittedName>
        <fullName evidence="6">Ankyrin repeat domain-containing protein</fullName>
    </submittedName>
</protein>
<dbReference type="SUPFAM" id="SSF48403">
    <property type="entry name" value="Ankyrin repeat"/>
    <property type="match status" value="1"/>
</dbReference>
<evidence type="ECO:0000256" key="3">
    <source>
        <dbReference type="PROSITE-ProRule" id="PRU00023"/>
    </source>
</evidence>
<accession>A0ABY5T2B6</accession>
<evidence type="ECO:0000256" key="2">
    <source>
        <dbReference type="ARBA" id="ARBA00023043"/>
    </source>
</evidence>
<keyword evidence="5" id="KW-0732">Signal</keyword>
<organism evidence="6 7">
    <name type="scientific">Qipengyuania spongiae</name>
    <dbReference type="NCBI Taxonomy" id="2909673"/>
    <lineage>
        <taxon>Bacteria</taxon>
        <taxon>Pseudomonadati</taxon>
        <taxon>Pseudomonadota</taxon>
        <taxon>Alphaproteobacteria</taxon>
        <taxon>Sphingomonadales</taxon>
        <taxon>Erythrobacteraceae</taxon>
        <taxon>Qipengyuania</taxon>
    </lineage>
</organism>
<feature type="repeat" description="ANK" evidence="3">
    <location>
        <begin position="62"/>
        <end position="94"/>
    </location>
</feature>
<dbReference type="Proteomes" id="UP001065265">
    <property type="component" value="Chromosome"/>
</dbReference>
<sequence length="201" mass="21145">MRAIIVSTALIAAVLAPLPAAAQSFSPGYEFLKAVRDRDGDAVTDALSQPGTIIVNTRDIASGESALHIVTQRRDAVWIRFLTAKGANPNIEDKNGTTPLQVAASLGFVEGIEALVKAGARVDVTNSSGETPLISAIHRRDPAMIRLLVKNGANPDRNDNSGRSARDYAQLASGNTQLLEALDSGQQGADGASRSYGPELR</sequence>
<evidence type="ECO:0000256" key="4">
    <source>
        <dbReference type="SAM" id="MobiDB-lite"/>
    </source>
</evidence>
<name>A0ABY5T2B6_9SPHN</name>
<dbReference type="PROSITE" id="PS50297">
    <property type="entry name" value="ANK_REP_REGION"/>
    <property type="match status" value="3"/>
</dbReference>
<dbReference type="SMART" id="SM00248">
    <property type="entry name" value="ANK"/>
    <property type="match status" value="3"/>
</dbReference>
<keyword evidence="2 3" id="KW-0040">ANK repeat</keyword>
<dbReference type="Pfam" id="PF12796">
    <property type="entry name" value="Ank_2"/>
    <property type="match status" value="1"/>
</dbReference>
<keyword evidence="1" id="KW-0677">Repeat</keyword>
<dbReference type="PROSITE" id="PS50088">
    <property type="entry name" value="ANK_REPEAT"/>
    <property type="match status" value="3"/>
</dbReference>
<gene>
    <name evidence="6" type="ORF">L1F33_00440</name>
</gene>
<dbReference type="PANTHER" id="PTHR24171:SF8">
    <property type="entry name" value="BRCA1-ASSOCIATED RING DOMAIN PROTEIN 1"/>
    <property type="match status" value="1"/>
</dbReference>
<dbReference type="Gene3D" id="1.25.40.20">
    <property type="entry name" value="Ankyrin repeat-containing domain"/>
    <property type="match status" value="1"/>
</dbReference>
<dbReference type="Pfam" id="PF00023">
    <property type="entry name" value="Ank"/>
    <property type="match status" value="1"/>
</dbReference>
<evidence type="ECO:0000256" key="5">
    <source>
        <dbReference type="SAM" id="SignalP"/>
    </source>
</evidence>
<dbReference type="RefSeq" id="WP_265558852.1">
    <property type="nucleotide sequence ID" value="NZ_CP092471.1"/>
</dbReference>
<feature type="signal peptide" evidence="5">
    <location>
        <begin position="1"/>
        <end position="22"/>
    </location>
</feature>
<evidence type="ECO:0000313" key="7">
    <source>
        <dbReference type="Proteomes" id="UP001065265"/>
    </source>
</evidence>
<dbReference type="EMBL" id="CP092471">
    <property type="protein sequence ID" value="UVI39468.1"/>
    <property type="molecule type" value="Genomic_DNA"/>
</dbReference>
<evidence type="ECO:0000313" key="6">
    <source>
        <dbReference type="EMBL" id="UVI39468.1"/>
    </source>
</evidence>
<proteinExistence type="predicted"/>
<dbReference type="InterPro" id="IPR036770">
    <property type="entry name" value="Ankyrin_rpt-contain_sf"/>
</dbReference>
<keyword evidence="7" id="KW-1185">Reference proteome</keyword>
<feature type="repeat" description="ANK" evidence="3">
    <location>
        <begin position="95"/>
        <end position="127"/>
    </location>
</feature>